<evidence type="ECO:0000313" key="1">
    <source>
        <dbReference type="EMBL" id="UOF02762.1"/>
    </source>
</evidence>
<dbReference type="Proteomes" id="UP000830116">
    <property type="component" value="Chromosome"/>
</dbReference>
<sequence>MEQKQPCGKDGYWLHFGDHYCNKFLDDQAAFPQKTQVWLKDVRECLQTRAEELSRQISCERMQEEALDSHVGCYIDTGFCDLNLYERMKVYWYLRRTMMTSHAWKEAAAIHNLCFLRPVQPNRYTTQPSSKF</sequence>
<name>A0ABY4CFV4_9BACT</name>
<gene>
    <name evidence="1" type="ORF">MNR06_07335</name>
</gene>
<dbReference type="RefSeq" id="WP_243540567.1">
    <property type="nucleotide sequence ID" value="NZ_CP093442.1"/>
</dbReference>
<proteinExistence type="predicted"/>
<dbReference type="EMBL" id="CP093442">
    <property type="protein sequence ID" value="UOF02762.1"/>
    <property type="molecule type" value="Genomic_DNA"/>
</dbReference>
<keyword evidence="2" id="KW-1185">Reference proteome</keyword>
<accession>A0ABY4CFV4</accession>
<organism evidence="1 2">
    <name type="scientific">Bdellovibrio reynosensis</name>
    <dbReference type="NCBI Taxonomy" id="2835041"/>
    <lineage>
        <taxon>Bacteria</taxon>
        <taxon>Pseudomonadati</taxon>
        <taxon>Bdellovibrionota</taxon>
        <taxon>Bdellovibrionia</taxon>
        <taxon>Bdellovibrionales</taxon>
        <taxon>Pseudobdellovibrionaceae</taxon>
        <taxon>Bdellovibrio</taxon>
    </lineage>
</organism>
<reference evidence="1" key="1">
    <citation type="submission" date="2022-03" db="EMBL/GenBank/DDBJ databases">
        <title>Genome Identification and Characterization of new species Bdellovibrio reynosense LBG001 sp. nov. from a Mexico soil sample.</title>
        <authorList>
            <person name="Camilli A."/>
            <person name="Ajao Y."/>
            <person name="Guo X."/>
        </authorList>
    </citation>
    <scope>NUCLEOTIDE SEQUENCE</scope>
    <source>
        <strain evidence="1">LBG001</strain>
    </source>
</reference>
<evidence type="ECO:0000313" key="2">
    <source>
        <dbReference type="Proteomes" id="UP000830116"/>
    </source>
</evidence>
<protein>
    <submittedName>
        <fullName evidence="1">Uncharacterized protein</fullName>
    </submittedName>
</protein>